<dbReference type="InterPro" id="IPR036366">
    <property type="entry name" value="PGBDSf"/>
</dbReference>
<organism evidence="3 4">
    <name type="scientific">Candidatus Adlerbacteria bacterium RIFCSPLOWO2_01_FULL_51_16</name>
    <dbReference type="NCBI Taxonomy" id="1797243"/>
    <lineage>
        <taxon>Bacteria</taxon>
        <taxon>Candidatus Adleribacteriota</taxon>
    </lineage>
</organism>
<accession>A0A1F4XHY3</accession>
<evidence type="ECO:0000256" key="1">
    <source>
        <dbReference type="SAM" id="MobiDB-lite"/>
    </source>
</evidence>
<dbReference type="EMBL" id="MEWX01000002">
    <property type="protein sequence ID" value="OGC81218.1"/>
    <property type="molecule type" value="Genomic_DNA"/>
</dbReference>
<name>A0A1F4XHY3_9BACT</name>
<dbReference type="InterPro" id="IPR036365">
    <property type="entry name" value="PGBD-like_sf"/>
</dbReference>
<proteinExistence type="predicted"/>
<dbReference type="Pfam" id="PF01471">
    <property type="entry name" value="PG_binding_1"/>
    <property type="match status" value="1"/>
</dbReference>
<feature type="region of interest" description="Disordered" evidence="1">
    <location>
        <begin position="73"/>
        <end position="123"/>
    </location>
</feature>
<evidence type="ECO:0000313" key="4">
    <source>
        <dbReference type="Proteomes" id="UP000176185"/>
    </source>
</evidence>
<comment type="caution">
    <text evidence="3">The sequence shown here is derived from an EMBL/GenBank/DDBJ whole genome shotgun (WGS) entry which is preliminary data.</text>
</comment>
<dbReference type="SUPFAM" id="SSF47090">
    <property type="entry name" value="PGBD-like"/>
    <property type="match status" value="1"/>
</dbReference>
<feature type="compositionally biased region" description="Acidic residues" evidence="1">
    <location>
        <begin position="83"/>
        <end position="109"/>
    </location>
</feature>
<dbReference type="AlphaFoldDB" id="A0A1F4XHY3"/>
<gene>
    <name evidence="3" type="ORF">A2943_00480</name>
</gene>
<evidence type="ECO:0000259" key="2">
    <source>
        <dbReference type="Pfam" id="PF01471"/>
    </source>
</evidence>
<dbReference type="Gene3D" id="1.10.101.10">
    <property type="entry name" value="PGBD-like superfamily/PGBD"/>
    <property type="match status" value="1"/>
</dbReference>
<dbReference type="Proteomes" id="UP000176185">
    <property type="component" value="Unassembled WGS sequence"/>
</dbReference>
<feature type="domain" description="Peptidoglycan binding-like" evidence="2">
    <location>
        <begin position="144"/>
        <end position="200"/>
    </location>
</feature>
<reference evidence="3 4" key="1">
    <citation type="journal article" date="2016" name="Nat. Commun.">
        <title>Thousands of microbial genomes shed light on interconnected biogeochemical processes in an aquifer system.</title>
        <authorList>
            <person name="Anantharaman K."/>
            <person name="Brown C.T."/>
            <person name="Hug L.A."/>
            <person name="Sharon I."/>
            <person name="Castelle C.J."/>
            <person name="Probst A.J."/>
            <person name="Thomas B.C."/>
            <person name="Singh A."/>
            <person name="Wilkins M.J."/>
            <person name="Karaoz U."/>
            <person name="Brodie E.L."/>
            <person name="Williams K.H."/>
            <person name="Hubbard S.S."/>
            <person name="Banfield J.F."/>
        </authorList>
    </citation>
    <scope>NUCLEOTIDE SEQUENCE [LARGE SCALE GENOMIC DNA]</scope>
</reference>
<protein>
    <recommendedName>
        <fullName evidence="2">Peptidoglycan binding-like domain-containing protein</fullName>
    </recommendedName>
</protein>
<sequence>MSIASSLDISRIVFFNALAASVALVCFFALPTPLARAAELDETQIRAILGLLESFDANKTTVEGVESALRGTGEIEAFKNQDADEDIDDDDDKDEAEDHDDDNGDDDDTSEVKKDKSASLRQGPTCPRLAKLLRRGMRNEGPQNPDVSELQQFLADHYGVAKEDLVTGYFGPLTHKYLVQFQGEEGLPTYGIAGELTRGKILRHCVKKFDDNSGNIKERAATTTPYCILKADKKEIEAGEEVTLKWESKNATYASMPDGSKGPTSGSLQVAPTETTVYQKKVYGPGGEGACTAEILVEGDIDGSAPAKEIVTIPLGNMFASAANVLAATAAMPFWIITDALSNVFLQMGLQ</sequence>
<evidence type="ECO:0000313" key="3">
    <source>
        <dbReference type="EMBL" id="OGC81218.1"/>
    </source>
</evidence>
<dbReference type="InterPro" id="IPR002477">
    <property type="entry name" value="Peptidoglycan-bd-like"/>
</dbReference>